<dbReference type="Pfam" id="PF16363">
    <property type="entry name" value="GDP_Man_Dehyd"/>
    <property type="match status" value="1"/>
</dbReference>
<sequence>MNSRKHHSLVGRNILITGGAGFIGSALIRHLIELGGCRVVNYDKLTYAGNLLSLESIAQDPSYHFIQGDINDGDTLGKALRQYEIDLVIHLAAETHVDRSIEGPRAFIDTNIVGTFELLQQCLQYYRNLPTEMATRFRLHHVSTDEVFGDLGSDEAGYFSEQSPYAPSSPYSASKAAADHLVRAWHRTYGLPVVLSNCSNNYGPYQYPEKLIPVTLLNALQGKSIPIYGDGKQIRDWLYVDDHAHALCQVAARGKLGESYNIGGMNEMTNLEVVGLICELLNQKVTEKPCGISDFRQLIVFVKDRPGHDTRYAIDASKLNHTLGWQPNESFASGLEKTVDWYLTHLDWCHQVASQS</sequence>
<name>A0A6L7HZC1_9GAMM</name>
<protein>
    <recommendedName>
        <fullName evidence="4 7">dTDP-glucose 4,6-dehydratase</fullName>
        <ecNumber evidence="4 7">4.2.1.46</ecNumber>
    </recommendedName>
</protein>
<evidence type="ECO:0000259" key="9">
    <source>
        <dbReference type="Pfam" id="PF16363"/>
    </source>
</evidence>
<dbReference type="InterPro" id="IPR036291">
    <property type="entry name" value="NAD(P)-bd_dom_sf"/>
</dbReference>
<proteinExistence type="inferred from homology"/>
<dbReference type="InterPro" id="IPR016040">
    <property type="entry name" value="NAD(P)-bd_dom"/>
</dbReference>
<dbReference type="CDD" id="cd05246">
    <property type="entry name" value="dTDP_GD_SDR_e"/>
    <property type="match status" value="1"/>
</dbReference>
<evidence type="ECO:0000313" key="11">
    <source>
        <dbReference type="Proteomes" id="UP000474778"/>
    </source>
</evidence>
<dbReference type="GO" id="GO:0008460">
    <property type="term" value="F:dTDP-glucose 4,6-dehydratase activity"/>
    <property type="evidence" value="ECO:0007669"/>
    <property type="project" value="UniProtKB-EC"/>
</dbReference>
<comment type="caution">
    <text evidence="10">The sequence shown here is derived from an EMBL/GenBank/DDBJ whole genome shotgun (WGS) entry which is preliminary data.</text>
</comment>
<dbReference type="InterPro" id="IPR005888">
    <property type="entry name" value="dTDP_Gluc_deHydtase"/>
</dbReference>
<accession>A0A6L7HZC1</accession>
<evidence type="ECO:0000256" key="5">
    <source>
        <dbReference type="ARBA" id="ARBA00023027"/>
    </source>
</evidence>
<keyword evidence="5" id="KW-0520">NAD</keyword>
<keyword evidence="11" id="KW-1185">Reference proteome</keyword>
<keyword evidence="8" id="KW-1133">Transmembrane helix</keyword>
<evidence type="ECO:0000256" key="6">
    <source>
        <dbReference type="ARBA" id="ARBA00023239"/>
    </source>
</evidence>
<evidence type="ECO:0000256" key="3">
    <source>
        <dbReference type="ARBA" id="ARBA00008178"/>
    </source>
</evidence>
<dbReference type="Gene3D" id="3.90.25.10">
    <property type="entry name" value="UDP-galactose 4-epimerase, domain 1"/>
    <property type="match status" value="1"/>
</dbReference>
<comment type="cofactor">
    <cofactor evidence="2 7">
        <name>NAD(+)</name>
        <dbReference type="ChEBI" id="CHEBI:57540"/>
    </cofactor>
</comment>
<dbReference type="NCBIfam" id="TIGR01181">
    <property type="entry name" value="dTDP_gluc_dehyt"/>
    <property type="match status" value="1"/>
</dbReference>
<dbReference type="GO" id="GO:0009225">
    <property type="term" value="P:nucleotide-sugar metabolic process"/>
    <property type="evidence" value="ECO:0007669"/>
    <property type="project" value="InterPro"/>
</dbReference>
<dbReference type="PANTHER" id="PTHR43000">
    <property type="entry name" value="DTDP-D-GLUCOSE 4,6-DEHYDRATASE-RELATED"/>
    <property type="match status" value="1"/>
</dbReference>
<evidence type="ECO:0000256" key="1">
    <source>
        <dbReference type="ARBA" id="ARBA00001539"/>
    </source>
</evidence>
<comment type="similarity">
    <text evidence="3 7">Belongs to the NAD(P)-dependent epimerase/dehydratase family. dTDP-glucose dehydratase subfamily.</text>
</comment>
<dbReference type="Gene3D" id="3.40.50.720">
    <property type="entry name" value="NAD(P)-binding Rossmann-like Domain"/>
    <property type="match status" value="1"/>
</dbReference>
<feature type="domain" description="NAD(P)-binding" evidence="9">
    <location>
        <begin position="15"/>
        <end position="338"/>
    </location>
</feature>
<organism evidence="10 11">
    <name type="scientific">Shewanella insulae</name>
    <dbReference type="NCBI Taxonomy" id="2681496"/>
    <lineage>
        <taxon>Bacteria</taxon>
        <taxon>Pseudomonadati</taxon>
        <taxon>Pseudomonadota</taxon>
        <taxon>Gammaproteobacteria</taxon>
        <taxon>Alteromonadales</taxon>
        <taxon>Shewanellaceae</taxon>
        <taxon>Shewanella</taxon>
    </lineage>
</organism>
<evidence type="ECO:0000256" key="7">
    <source>
        <dbReference type="RuleBase" id="RU004473"/>
    </source>
</evidence>
<dbReference type="EMBL" id="WRPA01000011">
    <property type="protein sequence ID" value="MXR69647.1"/>
    <property type="molecule type" value="Genomic_DNA"/>
</dbReference>
<dbReference type="RefSeq" id="WP_160796967.1">
    <property type="nucleotide sequence ID" value="NZ_CANMWR010000004.1"/>
</dbReference>
<dbReference type="Proteomes" id="UP000474778">
    <property type="component" value="Unassembled WGS sequence"/>
</dbReference>
<keyword evidence="8" id="KW-0812">Transmembrane</keyword>
<evidence type="ECO:0000256" key="4">
    <source>
        <dbReference type="ARBA" id="ARBA00011990"/>
    </source>
</evidence>
<keyword evidence="8" id="KW-0472">Membrane</keyword>
<evidence type="ECO:0000313" key="10">
    <source>
        <dbReference type="EMBL" id="MXR69647.1"/>
    </source>
</evidence>
<comment type="catalytic activity">
    <reaction evidence="1 7">
        <text>dTDP-alpha-D-glucose = dTDP-4-dehydro-6-deoxy-alpha-D-glucose + H2O</text>
        <dbReference type="Rhea" id="RHEA:17221"/>
        <dbReference type="ChEBI" id="CHEBI:15377"/>
        <dbReference type="ChEBI" id="CHEBI:57477"/>
        <dbReference type="ChEBI" id="CHEBI:57649"/>
        <dbReference type="EC" id="4.2.1.46"/>
    </reaction>
</comment>
<reference evidence="10 11" key="1">
    <citation type="submission" date="2019-12" db="EMBL/GenBank/DDBJ databases">
        <title>Shewanella insulae sp. nov., isolated from a tidal flat.</title>
        <authorList>
            <person name="Yoon J.-H."/>
        </authorList>
    </citation>
    <scope>NUCLEOTIDE SEQUENCE [LARGE SCALE GENOMIC DNA]</scope>
    <source>
        <strain evidence="10 11">JBTF-M18</strain>
    </source>
</reference>
<dbReference type="AlphaFoldDB" id="A0A6L7HZC1"/>
<evidence type="ECO:0000256" key="8">
    <source>
        <dbReference type="SAM" id="Phobius"/>
    </source>
</evidence>
<gene>
    <name evidence="10" type="primary">rfbB</name>
    <name evidence="10" type="ORF">GNT65_13335</name>
</gene>
<evidence type="ECO:0000256" key="2">
    <source>
        <dbReference type="ARBA" id="ARBA00001911"/>
    </source>
</evidence>
<dbReference type="EC" id="4.2.1.46" evidence="4 7"/>
<dbReference type="SUPFAM" id="SSF51735">
    <property type="entry name" value="NAD(P)-binding Rossmann-fold domains"/>
    <property type="match status" value="1"/>
</dbReference>
<keyword evidence="6 7" id="KW-0456">Lyase</keyword>
<feature type="transmembrane region" description="Helical" evidence="8">
    <location>
        <begin position="12"/>
        <end position="32"/>
    </location>
</feature>